<evidence type="ECO:0000313" key="3">
    <source>
        <dbReference type="EMBL" id="QDS92022.1"/>
    </source>
</evidence>
<evidence type="ECO:0008006" key="5">
    <source>
        <dbReference type="Google" id="ProtNLM"/>
    </source>
</evidence>
<evidence type="ECO:0000256" key="1">
    <source>
        <dbReference type="SAM" id="MobiDB-lite"/>
    </source>
</evidence>
<keyword evidence="2" id="KW-0732">Signal</keyword>
<keyword evidence="4" id="KW-1185">Reference proteome</keyword>
<proteinExistence type="predicted"/>
<feature type="compositionally biased region" description="Polar residues" evidence="1">
    <location>
        <begin position="75"/>
        <end position="85"/>
    </location>
</feature>
<evidence type="ECO:0000256" key="2">
    <source>
        <dbReference type="SAM" id="SignalP"/>
    </source>
</evidence>
<dbReference type="EMBL" id="CP036262">
    <property type="protein sequence ID" value="QDS92022.1"/>
    <property type="molecule type" value="Genomic_DNA"/>
</dbReference>
<feature type="signal peptide" evidence="2">
    <location>
        <begin position="1"/>
        <end position="23"/>
    </location>
</feature>
<name>A0A517MAW0_9BACT</name>
<reference evidence="3 4" key="1">
    <citation type="submission" date="2019-02" db="EMBL/GenBank/DDBJ databases">
        <title>Deep-cultivation of Planctomycetes and their phenomic and genomic characterization uncovers novel biology.</title>
        <authorList>
            <person name="Wiegand S."/>
            <person name="Jogler M."/>
            <person name="Boedeker C."/>
            <person name="Pinto D."/>
            <person name="Vollmers J."/>
            <person name="Rivas-Marin E."/>
            <person name="Kohn T."/>
            <person name="Peeters S.H."/>
            <person name="Heuer A."/>
            <person name="Rast P."/>
            <person name="Oberbeckmann S."/>
            <person name="Bunk B."/>
            <person name="Jeske O."/>
            <person name="Meyerdierks A."/>
            <person name="Storesund J.E."/>
            <person name="Kallscheuer N."/>
            <person name="Luecker S."/>
            <person name="Lage O.M."/>
            <person name="Pohl T."/>
            <person name="Merkel B.J."/>
            <person name="Hornburger P."/>
            <person name="Mueller R.-W."/>
            <person name="Bruemmer F."/>
            <person name="Labrenz M."/>
            <person name="Spormann A.M."/>
            <person name="Op den Camp H."/>
            <person name="Overmann J."/>
            <person name="Amann R."/>
            <person name="Jetten M.S.M."/>
            <person name="Mascher T."/>
            <person name="Medema M.H."/>
            <person name="Devos D.P."/>
            <person name="Kaster A.-K."/>
            <person name="Ovreas L."/>
            <person name="Rohde M."/>
            <person name="Galperin M.Y."/>
            <person name="Jogler C."/>
        </authorList>
    </citation>
    <scope>NUCLEOTIDE SEQUENCE [LARGE SCALE GENOMIC DNA]</scope>
    <source>
        <strain evidence="3 4">FF011L</strain>
    </source>
</reference>
<sequence length="101" mass="10209" precursor="true">MFVFKKLLISVSLALLCVGCDSAAKKQQAVNAQQAATLAELKKLGQSMHNSQAKESASAGAATDVPPVSDDFNSEDASGSLSAADNSEAIDGSVASPVPAE</sequence>
<dbReference type="Proteomes" id="UP000320672">
    <property type="component" value="Chromosome"/>
</dbReference>
<evidence type="ECO:0000313" key="4">
    <source>
        <dbReference type="Proteomes" id="UP000320672"/>
    </source>
</evidence>
<organism evidence="3 4">
    <name type="scientific">Roseimaritima multifibrata</name>
    <dbReference type="NCBI Taxonomy" id="1930274"/>
    <lineage>
        <taxon>Bacteria</taxon>
        <taxon>Pseudomonadati</taxon>
        <taxon>Planctomycetota</taxon>
        <taxon>Planctomycetia</taxon>
        <taxon>Pirellulales</taxon>
        <taxon>Pirellulaceae</taxon>
        <taxon>Roseimaritima</taxon>
    </lineage>
</organism>
<protein>
    <recommendedName>
        <fullName evidence="5">Lipoprotein</fullName>
    </recommendedName>
</protein>
<accession>A0A517MAW0</accession>
<dbReference type="AlphaFoldDB" id="A0A517MAW0"/>
<feature type="region of interest" description="Disordered" evidence="1">
    <location>
        <begin position="46"/>
        <end position="101"/>
    </location>
</feature>
<dbReference type="KEGG" id="rml:FF011L_07580"/>
<gene>
    <name evidence="3" type="ORF">FF011L_07580</name>
</gene>
<feature type="chain" id="PRO_5022137576" description="Lipoprotein" evidence="2">
    <location>
        <begin position="24"/>
        <end position="101"/>
    </location>
</feature>